<sequence>MTAVPKVLKRRGRALWRELVKKYEFDEHETPVLLEACRSLDRIDALEDVIEADGLMITGSTGQQVLHPAVAELRQQQATVARLLTQLNLEAAEGAVAMSRQISTAAQAAAKARWERSKAVRGA</sequence>
<reference evidence="1" key="1">
    <citation type="journal article" date="2014" name="Int. J. Syst. Evol. Microbiol.">
        <title>Complete genome sequence of Corynebacterium casei LMG S-19264T (=DSM 44701T), isolated from a smear-ripened cheese.</title>
        <authorList>
            <consortium name="US DOE Joint Genome Institute (JGI-PGF)"/>
            <person name="Walter F."/>
            <person name="Albersmeier A."/>
            <person name="Kalinowski J."/>
            <person name="Ruckert C."/>
        </authorList>
    </citation>
    <scope>NUCLEOTIDE SEQUENCE</scope>
    <source>
        <strain evidence="1">CGMCC 1.15794</strain>
    </source>
</reference>
<evidence type="ECO:0008006" key="3">
    <source>
        <dbReference type="Google" id="ProtNLM"/>
    </source>
</evidence>
<dbReference type="AlphaFoldDB" id="A0A917IGP7"/>
<evidence type="ECO:0000313" key="2">
    <source>
        <dbReference type="Proteomes" id="UP000657592"/>
    </source>
</evidence>
<keyword evidence="2" id="KW-1185">Reference proteome</keyword>
<organism evidence="1 2">
    <name type="scientific">Microbacterium album</name>
    <dbReference type="NCBI Taxonomy" id="2053191"/>
    <lineage>
        <taxon>Bacteria</taxon>
        <taxon>Bacillati</taxon>
        <taxon>Actinomycetota</taxon>
        <taxon>Actinomycetes</taxon>
        <taxon>Micrococcales</taxon>
        <taxon>Microbacteriaceae</taxon>
        <taxon>Microbacterium</taxon>
    </lineage>
</organism>
<name>A0A917IGP7_9MICO</name>
<evidence type="ECO:0000313" key="1">
    <source>
        <dbReference type="EMBL" id="GGH44955.1"/>
    </source>
</evidence>
<dbReference type="Proteomes" id="UP000657592">
    <property type="component" value="Unassembled WGS sequence"/>
</dbReference>
<accession>A0A917IGP7</accession>
<dbReference type="EMBL" id="BMJY01000008">
    <property type="protein sequence ID" value="GGH44955.1"/>
    <property type="molecule type" value="Genomic_DNA"/>
</dbReference>
<proteinExistence type="predicted"/>
<gene>
    <name evidence="1" type="ORF">GCM10010921_20010</name>
</gene>
<comment type="caution">
    <text evidence="1">The sequence shown here is derived from an EMBL/GenBank/DDBJ whole genome shotgun (WGS) entry which is preliminary data.</text>
</comment>
<dbReference type="RefSeq" id="WP_188756148.1">
    <property type="nucleotide sequence ID" value="NZ_BMJY01000008.1"/>
</dbReference>
<protein>
    <recommendedName>
        <fullName evidence="3">Terminase</fullName>
    </recommendedName>
</protein>
<reference evidence="1" key="2">
    <citation type="submission" date="2020-09" db="EMBL/GenBank/DDBJ databases">
        <authorList>
            <person name="Sun Q."/>
            <person name="Zhou Y."/>
        </authorList>
    </citation>
    <scope>NUCLEOTIDE SEQUENCE</scope>
    <source>
        <strain evidence="1">CGMCC 1.15794</strain>
    </source>
</reference>
<dbReference type="InterPro" id="IPR006448">
    <property type="entry name" value="Phage_term_ssu_P27"/>
</dbReference>
<dbReference type="Pfam" id="PF05119">
    <property type="entry name" value="Terminase_4"/>
    <property type="match status" value="1"/>
</dbReference>